<keyword evidence="10" id="KW-1185">Reference proteome</keyword>
<dbReference type="RefSeq" id="XP_010245329.1">
    <property type="nucleotide sequence ID" value="XM_010247027.2"/>
</dbReference>
<dbReference type="InterPro" id="IPR013785">
    <property type="entry name" value="Aldolase_TIM"/>
</dbReference>
<proteinExistence type="inferred from homology"/>
<dbReference type="FunFam" id="3.20.20.70:FF:000093">
    <property type="entry name" value="Alpha-galactosidase"/>
    <property type="match status" value="1"/>
</dbReference>
<dbReference type="EC" id="3.2.1.22" evidence="3 8"/>
<evidence type="ECO:0000313" key="11">
    <source>
        <dbReference type="RefSeq" id="XP_010245329.1"/>
    </source>
</evidence>
<protein>
    <recommendedName>
        <fullName evidence="3 8">Alpha-galactosidase</fullName>
        <ecNumber evidence="3 8">3.2.1.22</ecNumber>
    </recommendedName>
    <alternativeName>
        <fullName evidence="8">Melibiase</fullName>
    </alternativeName>
</protein>
<dbReference type="InterPro" id="IPR017853">
    <property type="entry name" value="GH"/>
</dbReference>
<evidence type="ECO:0000256" key="2">
    <source>
        <dbReference type="ARBA" id="ARBA00009743"/>
    </source>
</evidence>
<evidence type="ECO:0000256" key="7">
    <source>
        <dbReference type="ARBA" id="ARBA00023295"/>
    </source>
</evidence>
<accession>A0A1U7Z051</accession>
<evidence type="ECO:0000256" key="5">
    <source>
        <dbReference type="ARBA" id="ARBA00022801"/>
    </source>
</evidence>
<dbReference type="Gene3D" id="2.60.40.1180">
    <property type="entry name" value="Golgi alpha-mannosidase II"/>
    <property type="match status" value="1"/>
</dbReference>
<evidence type="ECO:0000256" key="1">
    <source>
        <dbReference type="ARBA" id="ARBA00001255"/>
    </source>
</evidence>
<dbReference type="InterPro" id="IPR000111">
    <property type="entry name" value="Glyco_hydro_27/36_CS"/>
</dbReference>
<dbReference type="InterPro" id="IPR041233">
    <property type="entry name" value="Melibiase_C"/>
</dbReference>
<dbReference type="Pfam" id="PF16499">
    <property type="entry name" value="Melibiase_2"/>
    <property type="match status" value="1"/>
</dbReference>
<dbReference type="eggNOG" id="KOG2366">
    <property type="taxonomic scope" value="Eukaryota"/>
</dbReference>
<dbReference type="Gene3D" id="3.20.20.70">
    <property type="entry name" value="Aldolase class I"/>
    <property type="match status" value="1"/>
</dbReference>
<dbReference type="FunFam" id="2.60.40.1180:FF:000008">
    <property type="entry name" value="Alpha-galactosidase"/>
    <property type="match status" value="1"/>
</dbReference>
<dbReference type="KEGG" id="nnu:104588902"/>
<dbReference type="STRING" id="4432.A0A1U7Z051"/>
<dbReference type="SUPFAM" id="SSF51011">
    <property type="entry name" value="Glycosyl hydrolase domain"/>
    <property type="match status" value="1"/>
</dbReference>
<dbReference type="GO" id="GO:0005975">
    <property type="term" value="P:carbohydrate metabolic process"/>
    <property type="evidence" value="ECO:0007669"/>
    <property type="project" value="InterPro"/>
</dbReference>
<dbReference type="GO" id="GO:0009505">
    <property type="term" value="C:plant-type cell wall"/>
    <property type="evidence" value="ECO:0000318"/>
    <property type="project" value="GO_Central"/>
</dbReference>
<dbReference type="PANTHER" id="PTHR11452:SF36">
    <property type="entry name" value="ALPHA-GALACTOSIDASE"/>
    <property type="match status" value="1"/>
</dbReference>
<evidence type="ECO:0000313" key="10">
    <source>
        <dbReference type="Proteomes" id="UP000189703"/>
    </source>
</evidence>
<evidence type="ECO:0000256" key="8">
    <source>
        <dbReference type="RuleBase" id="RU361168"/>
    </source>
</evidence>
<dbReference type="AlphaFoldDB" id="A0A1U7Z051"/>
<evidence type="ECO:0000259" key="9">
    <source>
        <dbReference type="Pfam" id="PF17801"/>
    </source>
</evidence>
<dbReference type="InterPro" id="IPR002241">
    <property type="entry name" value="Glyco_hydro_27"/>
</dbReference>
<evidence type="ECO:0000256" key="4">
    <source>
        <dbReference type="ARBA" id="ARBA00022729"/>
    </source>
</evidence>
<dbReference type="Pfam" id="PF17801">
    <property type="entry name" value="Melibiase_C"/>
    <property type="match status" value="1"/>
</dbReference>
<dbReference type="Proteomes" id="UP000189703">
    <property type="component" value="Unplaced"/>
</dbReference>
<name>A0A1U7Z051_NELNU</name>
<keyword evidence="6 8" id="KW-1015">Disulfide bond</keyword>
<evidence type="ECO:0000256" key="3">
    <source>
        <dbReference type="ARBA" id="ARBA00012755"/>
    </source>
</evidence>
<reference evidence="11" key="1">
    <citation type="submission" date="2025-08" db="UniProtKB">
        <authorList>
            <consortium name="RefSeq"/>
        </authorList>
    </citation>
    <scope>IDENTIFICATION</scope>
</reference>
<dbReference type="SUPFAM" id="SSF51445">
    <property type="entry name" value="(Trans)glycosidases"/>
    <property type="match status" value="1"/>
</dbReference>
<dbReference type="CDD" id="cd14792">
    <property type="entry name" value="GH27"/>
    <property type="match status" value="1"/>
</dbReference>
<organism evidence="10 11">
    <name type="scientific">Nelumbo nucifera</name>
    <name type="common">Sacred lotus</name>
    <dbReference type="NCBI Taxonomy" id="4432"/>
    <lineage>
        <taxon>Eukaryota</taxon>
        <taxon>Viridiplantae</taxon>
        <taxon>Streptophyta</taxon>
        <taxon>Embryophyta</taxon>
        <taxon>Tracheophyta</taxon>
        <taxon>Spermatophyta</taxon>
        <taxon>Magnoliopsida</taxon>
        <taxon>Proteales</taxon>
        <taxon>Nelumbonaceae</taxon>
        <taxon>Nelumbo</taxon>
    </lineage>
</organism>
<dbReference type="GO" id="GO:0004557">
    <property type="term" value="F:alpha-galactosidase activity"/>
    <property type="evidence" value="ECO:0007669"/>
    <property type="project" value="UniProtKB-EC"/>
</dbReference>
<dbReference type="OMA" id="FGLYHDI"/>
<evidence type="ECO:0000256" key="6">
    <source>
        <dbReference type="ARBA" id="ARBA00023157"/>
    </source>
</evidence>
<comment type="catalytic activity">
    <reaction evidence="1 8">
        <text>Hydrolysis of terminal, non-reducing alpha-D-galactose residues in alpha-D-galactosides, including galactose oligosaccharides, galactomannans and galactolipids.</text>
        <dbReference type="EC" id="3.2.1.22"/>
    </reaction>
</comment>
<dbReference type="GeneID" id="104588902"/>
<dbReference type="PRINTS" id="PR00740">
    <property type="entry name" value="GLHYDRLASE27"/>
</dbReference>
<dbReference type="InterPro" id="IPR013780">
    <property type="entry name" value="Glyco_hydro_b"/>
</dbReference>
<sequence length="409" mass="45865">MGRTFGLVSTLAALFLFFCKSQALLPANVSNINSSRALHDYRRFLLANGVGRTPPMGWNSWNHFQCRIDEWVVKSTADALVSTGLAALGYKYVNIDDCWGNENRDARGNLVARASTFPSGIKALADYVHAKGLKLGIYSDAGYRTCSKTMPGSFGHEDQDARTFATWGVDYLKYDNCYNDGSHPQDRFARMSYALQKVGRPIVYSICEWGEENPANWAARFGNAWRTTGDIQDKWDSITSIADGNNIWGRFAGPGRWNDPDMLEVGNGGMSLEEYRSHFSIWALMKAPLLIGCDIRTASRETLQILGNKEVIDVNQDPLGVQGRKIRSQAGLEVWAGPLSGRRVVIVLWNRSWARAPITVGWREVGFSPFSPVIVRDLWMHSFVSKRMRFRLTAYVAPHACKMYVLTPI</sequence>
<comment type="similarity">
    <text evidence="2 8">Belongs to the glycosyl hydrolase 27 family.</text>
</comment>
<dbReference type="PANTHER" id="PTHR11452">
    <property type="entry name" value="ALPHA-GALACTOSIDASE/ALPHA-N-ACETYLGALACTOSAMINIDASE"/>
    <property type="match status" value="1"/>
</dbReference>
<keyword evidence="5 8" id="KW-0378">Hydrolase</keyword>
<keyword evidence="7 8" id="KW-0326">Glycosidase</keyword>
<feature type="domain" description="Alpha galactosidase C-terminal" evidence="9">
    <location>
        <begin position="330"/>
        <end position="406"/>
    </location>
</feature>
<gene>
    <name evidence="11" type="primary">LOC104588902</name>
</gene>
<dbReference type="OrthoDB" id="5795902at2759"/>
<keyword evidence="4" id="KW-0732">Signal</keyword>
<dbReference type="PROSITE" id="PS00512">
    <property type="entry name" value="ALPHA_GALACTOSIDASE"/>
    <property type="match status" value="1"/>
</dbReference>